<organism evidence="1 2">
    <name type="scientific">Flavobacterium reichenbachii</name>
    <dbReference type="NCBI Taxonomy" id="362418"/>
    <lineage>
        <taxon>Bacteria</taxon>
        <taxon>Pseudomonadati</taxon>
        <taxon>Bacteroidota</taxon>
        <taxon>Flavobacteriia</taxon>
        <taxon>Flavobacteriales</taxon>
        <taxon>Flavobacteriaceae</taxon>
        <taxon>Flavobacterium</taxon>
    </lineage>
</organism>
<keyword evidence="2" id="KW-1185">Reference proteome</keyword>
<dbReference type="AlphaFoldDB" id="A0A085ZRU5"/>
<evidence type="ECO:0000313" key="1">
    <source>
        <dbReference type="EMBL" id="KFF07159.1"/>
    </source>
</evidence>
<dbReference type="EMBL" id="JPRL01000001">
    <property type="protein sequence ID" value="KFF07159.1"/>
    <property type="molecule type" value="Genomic_DNA"/>
</dbReference>
<comment type="caution">
    <text evidence="1">The sequence shown here is derived from an EMBL/GenBank/DDBJ whole genome shotgun (WGS) entry which is preliminary data.</text>
</comment>
<gene>
    <name evidence="1" type="ORF">IW19_17335</name>
</gene>
<sequence length="204" mass="23321">MKIQVLNERVQKLFRSGSYSMDTTKQIEAKLKTLKKEKGVAISDLLLFNLNNKDLKGVNAILGFLMAVYDFEGEEEQIISLALIKILAKLTPLYRKSGNLEIETLYYLIFDIIFQNTGLIEELDLKSKEALICEIIEISKLKYSEDKTKDSDLLMALQKIIDIGFYFGDQKGKKMLESGFLNHFDEFIAGCAKDELETNWPDSI</sequence>
<dbReference type="RefSeq" id="WP_035686476.1">
    <property type="nucleotide sequence ID" value="NZ_JPRL01000001.1"/>
</dbReference>
<reference evidence="1 2" key="1">
    <citation type="submission" date="2014-07" db="EMBL/GenBank/DDBJ databases">
        <title>Genome of Flavobacterium reichenbachii LMG 25512.</title>
        <authorList>
            <person name="Stropko S.J."/>
            <person name="Pipes S.E."/>
            <person name="Newman J.D."/>
        </authorList>
    </citation>
    <scope>NUCLEOTIDE SEQUENCE [LARGE SCALE GENOMIC DNA]</scope>
    <source>
        <strain evidence="1 2">LMG 25512</strain>
    </source>
</reference>
<protein>
    <submittedName>
        <fullName evidence="1">Uncharacterized protein</fullName>
    </submittedName>
</protein>
<evidence type="ECO:0000313" key="2">
    <source>
        <dbReference type="Proteomes" id="UP000028715"/>
    </source>
</evidence>
<proteinExistence type="predicted"/>
<accession>A0A085ZRU5</accession>
<dbReference type="Proteomes" id="UP000028715">
    <property type="component" value="Unassembled WGS sequence"/>
</dbReference>
<dbReference type="STRING" id="362418.IW19_17335"/>
<name>A0A085ZRU5_9FLAO</name>